<gene>
    <name evidence="1" type="ORF">EJB05_27529</name>
</gene>
<evidence type="ECO:0000313" key="2">
    <source>
        <dbReference type="Proteomes" id="UP000324897"/>
    </source>
</evidence>
<reference evidence="1 2" key="1">
    <citation type="journal article" date="2019" name="Sci. Rep.">
        <title>A high-quality genome of Eragrostis curvula grass provides insights into Poaceae evolution and supports new strategies to enhance forage quality.</title>
        <authorList>
            <person name="Carballo J."/>
            <person name="Santos B.A.C.M."/>
            <person name="Zappacosta D."/>
            <person name="Garbus I."/>
            <person name="Selva J.P."/>
            <person name="Gallo C.A."/>
            <person name="Diaz A."/>
            <person name="Albertini E."/>
            <person name="Caccamo M."/>
            <person name="Echenique V."/>
        </authorList>
    </citation>
    <scope>NUCLEOTIDE SEQUENCE [LARGE SCALE GENOMIC DNA]</scope>
    <source>
        <strain evidence="2">cv. Victoria</strain>
        <tissue evidence="1">Leaf</tissue>
    </source>
</reference>
<dbReference type="Gramene" id="TVU25053">
    <property type="protein sequence ID" value="TVU25053"/>
    <property type="gene ID" value="EJB05_27529"/>
</dbReference>
<keyword evidence="2" id="KW-1185">Reference proteome</keyword>
<evidence type="ECO:0000313" key="1">
    <source>
        <dbReference type="EMBL" id="TVU25053.1"/>
    </source>
</evidence>
<name>A0A5J9UMR6_9POAL</name>
<dbReference type="EMBL" id="RWGY01000013">
    <property type="protein sequence ID" value="TVU25053.1"/>
    <property type="molecule type" value="Genomic_DNA"/>
</dbReference>
<sequence length="62" mass="7144">MDGLLHRFLTTAYVPTILQIAPPGIPLRHHRLGVEVASTTRSRQMRSFCEELSFINLINMFF</sequence>
<dbReference type="Proteomes" id="UP000324897">
    <property type="component" value="Chromosome 2"/>
</dbReference>
<protein>
    <submittedName>
        <fullName evidence="1">Uncharacterized protein</fullName>
    </submittedName>
</protein>
<feature type="non-terminal residue" evidence="1">
    <location>
        <position position="1"/>
    </location>
</feature>
<proteinExistence type="predicted"/>
<accession>A0A5J9UMR6</accession>
<comment type="caution">
    <text evidence="1">The sequence shown here is derived from an EMBL/GenBank/DDBJ whole genome shotgun (WGS) entry which is preliminary data.</text>
</comment>
<dbReference type="AlphaFoldDB" id="A0A5J9UMR6"/>
<organism evidence="1 2">
    <name type="scientific">Eragrostis curvula</name>
    <name type="common">weeping love grass</name>
    <dbReference type="NCBI Taxonomy" id="38414"/>
    <lineage>
        <taxon>Eukaryota</taxon>
        <taxon>Viridiplantae</taxon>
        <taxon>Streptophyta</taxon>
        <taxon>Embryophyta</taxon>
        <taxon>Tracheophyta</taxon>
        <taxon>Spermatophyta</taxon>
        <taxon>Magnoliopsida</taxon>
        <taxon>Liliopsida</taxon>
        <taxon>Poales</taxon>
        <taxon>Poaceae</taxon>
        <taxon>PACMAD clade</taxon>
        <taxon>Chloridoideae</taxon>
        <taxon>Eragrostideae</taxon>
        <taxon>Eragrostidinae</taxon>
        <taxon>Eragrostis</taxon>
    </lineage>
</organism>